<dbReference type="InterPro" id="IPR032816">
    <property type="entry name" value="VTT_dom"/>
</dbReference>
<feature type="transmembrane region" description="Helical" evidence="1">
    <location>
        <begin position="27"/>
        <end position="49"/>
    </location>
</feature>
<feature type="transmembrane region" description="Helical" evidence="1">
    <location>
        <begin position="156"/>
        <end position="173"/>
    </location>
</feature>
<feature type="transmembrane region" description="Helical" evidence="1">
    <location>
        <begin position="61"/>
        <end position="87"/>
    </location>
</feature>
<dbReference type="PANTHER" id="PTHR42709">
    <property type="entry name" value="ALKALINE PHOSPHATASE LIKE PROTEIN"/>
    <property type="match status" value="1"/>
</dbReference>
<dbReference type="InterPro" id="IPR051311">
    <property type="entry name" value="DedA_domain"/>
</dbReference>
<keyword evidence="1" id="KW-1133">Transmembrane helix</keyword>
<dbReference type="Pfam" id="PF09335">
    <property type="entry name" value="VTT_dom"/>
    <property type="match status" value="1"/>
</dbReference>
<keyword evidence="1" id="KW-0472">Membrane</keyword>
<organism evidence="3 4">
    <name type="scientific">Idiomarina xiamenensis 10-D-4</name>
    <dbReference type="NCBI Taxonomy" id="740709"/>
    <lineage>
        <taxon>Bacteria</taxon>
        <taxon>Pseudomonadati</taxon>
        <taxon>Pseudomonadota</taxon>
        <taxon>Gammaproteobacteria</taxon>
        <taxon>Alteromonadales</taxon>
        <taxon>Idiomarinaceae</taxon>
        <taxon>Idiomarina</taxon>
    </lineage>
</organism>
<dbReference type="EMBL" id="AMRG01000005">
    <property type="protein sequence ID" value="EKE84495.1"/>
    <property type="molecule type" value="Genomic_DNA"/>
</dbReference>
<accession>K2L3Q9</accession>
<sequence length="201" mass="22167">MSDSSVPKARSSTAQNWLQRLADSNHALWLLFFMSFMESIIVPIPLELILIPFMIMERQRLWLIASVVLAGCLLGAFVGYSFGLWFFDSAGQWLVDALGASDQFEQFKQTLQADGFWAVLVVGVTPVPFQVAMIGAGAADYPLPMFMLAAAIARGIRYYGLALLVLAFGNYAAKLWDKGAAWVGISLLLIAFGVWFALQFI</sequence>
<name>K2L3Q9_9GAMM</name>
<dbReference type="AlphaFoldDB" id="K2L3Q9"/>
<feature type="domain" description="VTT" evidence="2">
    <location>
        <begin position="51"/>
        <end position="163"/>
    </location>
</feature>
<dbReference type="RefSeq" id="WP_008488237.1">
    <property type="nucleotide sequence ID" value="NZ_AMRG01000005.1"/>
</dbReference>
<dbReference type="PATRIC" id="fig|740709.3.peg.1118"/>
<evidence type="ECO:0000313" key="4">
    <source>
        <dbReference type="Proteomes" id="UP000014115"/>
    </source>
</evidence>
<proteinExistence type="predicted"/>
<comment type="caution">
    <text evidence="3">The sequence shown here is derived from an EMBL/GenBank/DDBJ whole genome shotgun (WGS) entry which is preliminary data.</text>
</comment>
<keyword evidence="1" id="KW-0812">Transmembrane</keyword>
<evidence type="ECO:0000256" key="1">
    <source>
        <dbReference type="SAM" id="Phobius"/>
    </source>
</evidence>
<keyword evidence="4" id="KW-1185">Reference proteome</keyword>
<dbReference type="STRING" id="740709.A10D4_05487"/>
<feature type="transmembrane region" description="Helical" evidence="1">
    <location>
        <begin position="179"/>
        <end position="198"/>
    </location>
</feature>
<dbReference type="GO" id="GO:0005886">
    <property type="term" value="C:plasma membrane"/>
    <property type="evidence" value="ECO:0007669"/>
    <property type="project" value="UniProtKB-ARBA"/>
</dbReference>
<evidence type="ECO:0000259" key="2">
    <source>
        <dbReference type="Pfam" id="PF09335"/>
    </source>
</evidence>
<dbReference type="PANTHER" id="PTHR42709:SF11">
    <property type="entry name" value="DEDA FAMILY PROTEIN"/>
    <property type="match status" value="1"/>
</dbReference>
<dbReference type="Proteomes" id="UP000014115">
    <property type="component" value="Unassembled WGS sequence"/>
</dbReference>
<evidence type="ECO:0000313" key="3">
    <source>
        <dbReference type="EMBL" id="EKE84495.1"/>
    </source>
</evidence>
<dbReference type="eggNOG" id="COG1238">
    <property type="taxonomic scope" value="Bacteria"/>
</dbReference>
<reference evidence="3 4" key="1">
    <citation type="journal article" date="2012" name="J. Bacteriol.">
        <title>Genome Sequence of Idiomarina xiamenensis Type Strain 10-D-4.</title>
        <authorList>
            <person name="Lai Q."/>
            <person name="Wang L."/>
            <person name="Wang W."/>
            <person name="Shao Z."/>
        </authorList>
    </citation>
    <scope>NUCLEOTIDE SEQUENCE [LARGE SCALE GENOMIC DNA]</scope>
    <source>
        <strain evidence="3 4">10-D-4</strain>
    </source>
</reference>
<gene>
    <name evidence="3" type="ORF">A10D4_05487</name>
</gene>
<protein>
    <recommendedName>
        <fullName evidence="2">VTT domain-containing protein</fullName>
    </recommendedName>
</protein>
<feature type="transmembrane region" description="Helical" evidence="1">
    <location>
        <begin position="116"/>
        <end position="136"/>
    </location>
</feature>